<dbReference type="Pfam" id="PF02384">
    <property type="entry name" value="N6_Mtase"/>
    <property type="match status" value="1"/>
</dbReference>
<reference evidence="9" key="3">
    <citation type="submission" date="2016-12" db="EMBL/GenBank/DDBJ databases">
        <title>Annotation of the draft genome assembly of Crocosphaera watsonii WH 8501.</title>
        <authorList>
            <consortium name="US DOE Joint Genome Institute (JGI-ORNL)"/>
            <person name="Larimer F."/>
            <person name="Land M."/>
        </authorList>
    </citation>
    <scope>NUCLEOTIDE SEQUENCE</scope>
    <source>
        <strain evidence="9">WH 8501</strain>
    </source>
</reference>
<dbReference type="GO" id="GO:0032259">
    <property type="term" value="P:methylation"/>
    <property type="evidence" value="ECO:0007669"/>
    <property type="project" value="UniProtKB-KW"/>
</dbReference>
<dbReference type="InterPro" id="IPR029063">
    <property type="entry name" value="SAM-dependent_MTases_sf"/>
</dbReference>
<dbReference type="GO" id="GO:0006304">
    <property type="term" value="P:DNA modification"/>
    <property type="evidence" value="ECO:0007669"/>
    <property type="project" value="InterPro"/>
</dbReference>
<proteinExistence type="predicted"/>
<dbReference type="GO" id="GO:0008170">
    <property type="term" value="F:N-methyltransferase activity"/>
    <property type="evidence" value="ECO:0007669"/>
    <property type="project" value="InterPro"/>
</dbReference>
<comment type="caution">
    <text evidence="9">The sequence shown here is derived from an EMBL/GenBank/DDBJ whole genome shotgun (WGS) entry which is preliminary data.</text>
</comment>
<dbReference type="InterPro" id="IPR011639">
    <property type="entry name" value="MethylTrfase_TaqI-like_dom"/>
</dbReference>
<dbReference type="EC" id="2.1.1.72" evidence="1"/>
<gene>
    <name evidence="9" type="ORF">CwatDRAFT_6410</name>
</gene>
<keyword evidence="10" id="KW-1185">Reference proteome</keyword>
<evidence type="ECO:0000256" key="6">
    <source>
        <dbReference type="SAM" id="MobiDB-lite"/>
    </source>
</evidence>
<reference evidence="9" key="1">
    <citation type="submission" date="2004-02" db="EMBL/GenBank/DDBJ databases">
        <authorList>
            <consortium name="DOE Joint Genome Institute"/>
        </authorList>
    </citation>
    <scope>NUCLEOTIDE SEQUENCE [LARGE SCALE GENOMIC DNA]</scope>
    <source>
        <strain evidence="9">WH 8501</strain>
    </source>
</reference>
<evidence type="ECO:0000256" key="1">
    <source>
        <dbReference type="ARBA" id="ARBA00011900"/>
    </source>
</evidence>
<dbReference type="InterPro" id="IPR050953">
    <property type="entry name" value="N4_N6_ade-DNA_methylase"/>
</dbReference>
<dbReference type="Gene3D" id="3.40.50.150">
    <property type="entry name" value="Vaccinia Virus protein VP39"/>
    <property type="match status" value="2"/>
</dbReference>
<dbReference type="EMBL" id="AADV02000001">
    <property type="protein sequence ID" value="EAM53382.1"/>
    <property type="molecule type" value="Genomic_DNA"/>
</dbReference>
<dbReference type="InterPro" id="IPR003356">
    <property type="entry name" value="DNA_methylase_A-5"/>
</dbReference>
<keyword evidence="2" id="KW-0489">Methyltransferase</keyword>
<dbReference type="Pfam" id="PF07669">
    <property type="entry name" value="Eco57I"/>
    <property type="match status" value="1"/>
</dbReference>
<evidence type="ECO:0000256" key="2">
    <source>
        <dbReference type="ARBA" id="ARBA00022603"/>
    </source>
</evidence>
<comment type="catalytic activity">
    <reaction evidence="5">
        <text>a 2'-deoxyadenosine in DNA + S-adenosyl-L-methionine = an N(6)-methyl-2'-deoxyadenosine in DNA + S-adenosyl-L-homocysteine + H(+)</text>
        <dbReference type="Rhea" id="RHEA:15197"/>
        <dbReference type="Rhea" id="RHEA-COMP:12418"/>
        <dbReference type="Rhea" id="RHEA-COMP:12419"/>
        <dbReference type="ChEBI" id="CHEBI:15378"/>
        <dbReference type="ChEBI" id="CHEBI:57856"/>
        <dbReference type="ChEBI" id="CHEBI:59789"/>
        <dbReference type="ChEBI" id="CHEBI:90615"/>
        <dbReference type="ChEBI" id="CHEBI:90616"/>
        <dbReference type="EC" id="2.1.1.72"/>
    </reaction>
</comment>
<evidence type="ECO:0000256" key="3">
    <source>
        <dbReference type="ARBA" id="ARBA00022679"/>
    </source>
</evidence>
<dbReference type="KEGG" id="cwa:CwatDRAFT_6410"/>
<dbReference type="RefSeq" id="WP_007303678.1">
    <property type="nucleotide sequence ID" value="NZ_AADV02000001.1"/>
</dbReference>
<reference evidence="9" key="2">
    <citation type="submission" date="2005-06" db="EMBL/GenBank/DDBJ databases">
        <title>Sequencing of the draft genome and assembly of Crocosphaera watsonii WH 8501.</title>
        <authorList>
            <consortium name="US DOE Joint Genome Institute (JGI-PGF)"/>
            <person name="Copeland A."/>
            <person name="Lucas S."/>
            <person name="Lapidus A."/>
            <person name="Barry K."/>
            <person name="Detter C."/>
            <person name="Glavina T."/>
            <person name="Hammon N."/>
            <person name="Israni S."/>
            <person name="Pitluck S."/>
            <person name="Richardson P."/>
        </authorList>
    </citation>
    <scope>NUCLEOTIDE SEQUENCE [LARGE SCALE GENOMIC DNA]</scope>
    <source>
        <strain evidence="9">WH 8501</strain>
    </source>
</reference>
<name>Q4C9A4_CROWT</name>
<organism evidence="9 10">
    <name type="scientific">Crocosphaera watsonii WH 8501</name>
    <dbReference type="NCBI Taxonomy" id="165597"/>
    <lineage>
        <taxon>Bacteria</taxon>
        <taxon>Bacillati</taxon>
        <taxon>Cyanobacteriota</taxon>
        <taxon>Cyanophyceae</taxon>
        <taxon>Oscillatoriophycideae</taxon>
        <taxon>Chroococcales</taxon>
        <taxon>Aphanothecaceae</taxon>
        <taxon>Crocosphaera</taxon>
    </lineage>
</organism>
<accession>Q4C9A4</accession>
<feature type="domain" description="DNA methylase adenine-specific" evidence="7">
    <location>
        <begin position="555"/>
        <end position="656"/>
    </location>
</feature>
<keyword evidence="4" id="KW-0949">S-adenosyl-L-methionine</keyword>
<feature type="region of interest" description="Disordered" evidence="6">
    <location>
        <begin position="754"/>
        <end position="774"/>
    </location>
</feature>
<dbReference type="GO" id="GO:0009007">
    <property type="term" value="F:site-specific DNA-methyltransferase (adenine-specific) activity"/>
    <property type="evidence" value="ECO:0007669"/>
    <property type="project" value="UniProtKB-EC"/>
</dbReference>
<evidence type="ECO:0000313" key="9">
    <source>
        <dbReference type="EMBL" id="EAM53382.1"/>
    </source>
</evidence>
<dbReference type="PANTHER" id="PTHR33841">
    <property type="entry name" value="DNA METHYLTRANSFERASE YEEA-RELATED"/>
    <property type="match status" value="1"/>
</dbReference>
<evidence type="ECO:0000259" key="7">
    <source>
        <dbReference type="Pfam" id="PF02384"/>
    </source>
</evidence>
<dbReference type="PANTHER" id="PTHR33841:SF1">
    <property type="entry name" value="DNA METHYLTRANSFERASE A"/>
    <property type="match status" value="1"/>
</dbReference>
<dbReference type="GO" id="GO:0003677">
    <property type="term" value="F:DNA binding"/>
    <property type="evidence" value="ECO:0007669"/>
    <property type="project" value="InterPro"/>
</dbReference>
<feature type="domain" description="Type II methyltransferase M.TaqI-like" evidence="8">
    <location>
        <begin position="976"/>
        <end position="1033"/>
    </location>
</feature>
<sequence length="1678" mass="194869">MGQLTGITNANEFYSHHYLDAILTDDLKEVAKRWKEQATASEDKTPPERLGSLTKTYFRALNQWEAEDQAPERLLLQQQWLSQFLEVLGYKFFPQVKPLEDEAVLPIIGEVVKNNGSPWLWVVEVLPEETEAIDLLDLSLNNCQFQQSCPHITPILQPKTTEQDFITTHTSHTPPSPQTSLSGDHIKENALTELTLEEVVSDWIFALDDPPRWVMLVSLYQVVLIDRFKWNSSRFLRFDLGEILGRKESETLLAIATLLHREHTCPTEGTVFLDQLDENSHRHAFAVSDDLKYALRESIELLGNEAVWYLQHKRREGVFKGHLDEEQLTVECLRYMYRLLFLFYIEARQELGYAPMNAEIYREGYSLEFLRDLEQAELRTSEDSEGYFLDLSLSKLFGLIWQGYPDTKASQLDVLATQEPTLHNTFELSPLKSHLFDPERTKLLNRVKFRNGVLRRVIELMSLSREGKGKRRGRISYAQLGINQLGSVYEALLCFRGFFAEEDLYEVKKAGDDNPDALKVGYFVKLADLDKYSDEERVFNEDGTPKCHPKGTFIYRLAGRDRQNSASYYTPESLTKCLVKYTLKELLKDKTADDILGLKICEPAMGSAAFLNEAINQLSEKYLDLKQDELGKRIPHDLYQLERQKVKMYLADRNVVGIDLNPIAMELAEVSIWLNCIYTPEKGDAFIPWFGNQLHCGNSLIGARRQVYHKSLIPVSKKHKKGNYWYEHEPVNSYQSSVNSEQLSVIGEKLSENEEQLSVSSKQSSVSSEKGEGNKGWETSFLKDSIYHFLLPDPGMANYTDKVIKSLAKDNIDLIKNWQKEFIKEVYSDYEIEKLIELSQRIDELWMRHTKELRKLRKRTTDPLSIWGQEETEVLTETSLQMKDKIYQQEKLSEGVGNSSAYRRLKFVMDYWCALWFWKIEKADLLPTRNEFYLEIGVILGEMEMIFDVEPELPLFPETDRDNEIQKWVKEYGLVNLDKIIERFPRLALVAKIAEEKRFFHWELEFADIFADNGGFDLFLGNPPWIKVKWSEGDVLGDAEPLFILRKFSSSKQSKLREEVFTEYPQLFSDYFNVYEGFDGSQNFFNAYQNYPLLKGVNTNLYKCFIPQGWQFSSQTGVQGLIHQESNYDNPKGGSFREAIYPRLKYHFQFVNELMLFKDVPNSIKYSFNIYGQSSRQICFDNISNLFTPITVDQCFEHNGQGKVGGIKNDENKWNIEGHIDRILSVSEDDLQLFATLYDQENTPALQARLPAIHSQQLLTILDKFANQKQRLGDLQGEYFSIAMWNETNAEKDGKIKRNTCFSKDSKQWILSGPHFFVGNPFNKTPRQICKSNRAYDVIDLTNIPDDYLPHTNYIPACDEIEYINRVPTVPWVEDKEIKEKKVTEYYRLVFRDRLGPNRERTLINTIIPKNTAHINNVRSYAFINKLQSKFLIFSALTSSIPYDFLVKLTGRTDLHQTLDDFPIIYGIKYDSALIIRCLTLTCLTTHYAELWETSYTPDYNQDKWATFTPERSPTEENNKRLNQNFFANLTPKWQRNNALRTDYERRQALVEIDVLAAMALGLTLDELITIYRVQFPVMRQYEKDTWYDINGRIVFTNNSKGLVGVGFPRNANPKKGEPIGWNDIKDMTSGTVQRTILDDTMPNGPIERTITYQAPFTLCDREEDYTVAWEVFEKRLE</sequence>
<dbReference type="Proteomes" id="UP000003922">
    <property type="component" value="Unassembled WGS sequence"/>
</dbReference>
<evidence type="ECO:0000259" key="8">
    <source>
        <dbReference type="Pfam" id="PF07669"/>
    </source>
</evidence>
<keyword evidence="3" id="KW-0808">Transferase</keyword>
<evidence type="ECO:0000313" key="10">
    <source>
        <dbReference type="Proteomes" id="UP000003922"/>
    </source>
</evidence>
<evidence type="ECO:0000256" key="4">
    <source>
        <dbReference type="ARBA" id="ARBA00022691"/>
    </source>
</evidence>
<dbReference type="SUPFAM" id="SSF53335">
    <property type="entry name" value="S-adenosyl-L-methionine-dependent methyltransferases"/>
    <property type="match status" value="1"/>
</dbReference>
<feature type="compositionally biased region" description="Low complexity" evidence="6">
    <location>
        <begin position="756"/>
        <end position="768"/>
    </location>
</feature>
<protein>
    <recommendedName>
        <fullName evidence="1">site-specific DNA-methyltransferase (adenine-specific)</fullName>
        <ecNumber evidence="1">2.1.1.72</ecNumber>
    </recommendedName>
</protein>
<evidence type="ECO:0000256" key="5">
    <source>
        <dbReference type="ARBA" id="ARBA00047942"/>
    </source>
</evidence>